<feature type="domain" description="Zn(2)-C6 fungal-type" evidence="5">
    <location>
        <begin position="16"/>
        <end position="48"/>
    </location>
</feature>
<dbReference type="Pfam" id="PF00172">
    <property type="entry name" value="Zn_clus"/>
    <property type="match status" value="1"/>
</dbReference>
<keyword evidence="7" id="KW-1185">Reference proteome</keyword>
<dbReference type="OrthoDB" id="4898680at2759"/>
<dbReference type="GO" id="GO:0006351">
    <property type="term" value="P:DNA-templated transcription"/>
    <property type="evidence" value="ECO:0007669"/>
    <property type="project" value="InterPro"/>
</dbReference>
<dbReference type="InterPro" id="IPR036864">
    <property type="entry name" value="Zn2-C6_fun-type_DNA-bd_sf"/>
</dbReference>
<dbReference type="PROSITE" id="PS00463">
    <property type="entry name" value="ZN2_CY6_FUNGAL_1"/>
    <property type="match status" value="1"/>
</dbReference>
<dbReference type="GO" id="GO:0005634">
    <property type="term" value="C:nucleus"/>
    <property type="evidence" value="ECO:0007669"/>
    <property type="project" value="UniProtKB-SubCell"/>
</dbReference>
<evidence type="ECO:0000256" key="3">
    <source>
        <dbReference type="ARBA" id="ARBA00023242"/>
    </source>
</evidence>
<gene>
    <name evidence="6" type="ORF">EJ08DRAFT_578120</name>
</gene>
<feature type="compositionally biased region" description="Pro residues" evidence="4">
    <location>
        <begin position="70"/>
        <end position="82"/>
    </location>
</feature>
<comment type="caution">
    <text evidence="6">The sequence shown here is derived from an EMBL/GenBank/DDBJ whole genome shotgun (WGS) entry which is preliminary data.</text>
</comment>
<dbReference type="InterPro" id="IPR050613">
    <property type="entry name" value="Sec_Metabolite_Reg"/>
</dbReference>
<dbReference type="CDD" id="cd00067">
    <property type="entry name" value="GAL4"/>
    <property type="match status" value="1"/>
</dbReference>
<proteinExistence type="predicted"/>
<name>A0A9P4U5H9_9PEZI</name>
<evidence type="ECO:0000256" key="1">
    <source>
        <dbReference type="ARBA" id="ARBA00004123"/>
    </source>
</evidence>
<sequence>MSSRGPRFRRNGKLFACEPCRKQKVRCDHALPVCGRCRKRKAEQECNYHPAPLTRPSAVVTPSDGSPSWGNPPPETPTPPTLPILSTPLDNTFSTAGRSFSVPAGTDTPAYLGSISFSEVFKASTRGHVSDNIWLEPLANVTKSLRSPATYTLPEERIQSGAEILSLLFDFEYINKTIERYCVVSQIVALPWSMLKKSLDSLQSTLRQHPTKAQRYSLSKQIFTQTFIPLQVDEANTGGDFHLTFTGSKLRWEFLGVLFTYIALGSLLDEDHVAGPPRSAKPSYTQDFTRASNLCISFCDRAESLNELLIWLLHGSSILLTFRYGDTSHLAWRRTGDLASSIYAMGLHQDPSTRPHVPFFLAELRRRTWANAYSTDKAESTFFGRPPRLSMRYSSCRLPLDLTDEELIAPAESRDRAIAKLDAAGWNTAGQLSRQSWARIKLLISKLREEVLELSLGPPDRTDAEIREKALDVLARGEQTWASIPRFARYQDSLWNSSLPANQCFTLLYYYLNVKLSEFLLYRILARHGGSSWDGMYKVAQELLTGILVISKQRDRIAGLSRDFSWVSIFYGLPSAAILSIELLRQQQLSDRPHVPLPRAEIIRNVSVFISSLEWVARPDDGNFDLCQGAKLMLEKILDSILDYQPVPSAESLQSAPADPVVWVDELFGGGWMNSGPFLDSLATADPTSWEMPGNWPFEL</sequence>
<dbReference type="SUPFAM" id="SSF57701">
    <property type="entry name" value="Zn2/Cys6 DNA-binding domain"/>
    <property type="match status" value="1"/>
</dbReference>
<dbReference type="SMART" id="SM00906">
    <property type="entry name" value="Fungal_trans"/>
    <property type="match status" value="1"/>
</dbReference>
<protein>
    <recommendedName>
        <fullName evidence="5">Zn(2)-C6 fungal-type domain-containing protein</fullName>
    </recommendedName>
</protein>
<dbReference type="GO" id="GO:0000981">
    <property type="term" value="F:DNA-binding transcription factor activity, RNA polymerase II-specific"/>
    <property type="evidence" value="ECO:0007669"/>
    <property type="project" value="InterPro"/>
</dbReference>
<evidence type="ECO:0000256" key="4">
    <source>
        <dbReference type="SAM" id="MobiDB-lite"/>
    </source>
</evidence>
<keyword evidence="3" id="KW-0539">Nucleus</keyword>
<dbReference type="SMART" id="SM00066">
    <property type="entry name" value="GAL4"/>
    <property type="match status" value="1"/>
</dbReference>
<dbReference type="PROSITE" id="PS50048">
    <property type="entry name" value="ZN2_CY6_FUNGAL_2"/>
    <property type="match status" value="1"/>
</dbReference>
<dbReference type="PANTHER" id="PTHR31001:SF40">
    <property type="entry name" value="ZN(II)2CYS6 TRANSCRIPTION FACTOR (EUROFUNG)"/>
    <property type="match status" value="1"/>
</dbReference>
<accession>A0A9P4U5H9</accession>
<dbReference type="AlphaFoldDB" id="A0A9P4U5H9"/>
<reference evidence="6" key="1">
    <citation type="journal article" date="2020" name="Stud. Mycol.">
        <title>101 Dothideomycetes genomes: a test case for predicting lifestyles and emergence of pathogens.</title>
        <authorList>
            <person name="Haridas S."/>
            <person name="Albert R."/>
            <person name="Binder M."/>
            <person name="Bloem J."/>
            <person name="Labutti K."/>
            <person name="Salamov A."/>
            <person name="Andreopoulos B."/>
            <person name="Baker S."/>
            <person name="Barry K."/>
            <person name="Bills G."/>
            <person name="Bluhm B."/>
            <person name="Cannon C."/>
            <person name="Castanera R."/>
            <person name="Culley D."/>
            <person name="Daum C."/>
            <person name="Ezra D."/>
            <person name="Gonzalez J."/>
            <person name="Henrissat B."/>
            <person name="Kuo A."/>
            <person name="Liang C."/>
            <person name="Lipzen A."/>
            <person name="Lutzoni F."/>
            <person name="Magnuson J."/>
            <person name="Mondo S."/>
            <person name="Nolan M."/>
            <person name="Ohm R."/>
            <person name="Pangilinan J."/>
            <person name="Park H.-J."/>
            <person name="Ramirez L."/>
            <person name="Alfaro M."/>
            <person name="Sun H."/>
            <person name="Tritt A."/>
            <person name="Yoshinaga Y."/>
            <person name="Zwiers L.-H."/>
            <person name="Turgeon B."/>
            <person name="Goodwin S."/>
            <person name="Spatafora J."/>
            <person name="Crous P."/>
            <person name="Grigoriev I."/>
        </authorList>
    </citation>
    <scope>NUCLEOTIDE SEQUENCE</scope>
    <source>
        <strain evidence="6">CBS 130266</strain>
    </source>
</reference>
<dbReference type="InterPro" id="IPR001138">
    <property type="entry name" value="Zn2Cys6_DnaBD"/>
</dbReference>
<dbReference type="InterPro" id="IPR007219">
    <property type="entry name" value="XnlR_reg_dom"/>
</dbReference>
<evidence type="ECO:0000256" key="2">
    <source>
        <dbReference type="ARBA" id="ARBA00022723"/>
    </source>
</evidence>
<dbReference type="CDD" id="cd12148">
    <property type="entry name" value="fungal_TF_MHR"/>
    <property type="match status" value="1"/>
</dbReference>
<feature type="region of interest" description="Disordered" evidence="4">
    <location>
        <begin position="49"/>
        <end position="82"/>
    </location>
</feature>
<dbReference type="Proteomes" id="UP000800235">
    <property type="component" value="Unassembled WGS sequence"/>
</dbReference>
<dbReference type="EMBL" id="MU007009">
    <property type="protein sequence ID" value="KAF2437123.1"/>
    <property type="molecule type" value="Genomic_DNA"/>
</dbReference>
<keyword evidence="2" id="KW-0479">Metal-binding</keyword>
<evidence type="ECO:0000313" key="7">
    <source>
        <dbReference type="Proteomes" id="UP000800235"/>
    </source>
</evidence>
<evidence type="ECO:0000313" key="6">
    <source>
        <dbReference type="EMBL" id="KAF2437123.1"/>
    </source>
</evidence>
<dbReference type="Gene3D" id="4.10.240.10">
    <property type="entry name" value="Zn(2)-C6 fungal-type DNA-binding domain"/>
    <property type="match status" value="1"/>
</dbReference>
<evidence type="ECO:0000259" key="5">
    <source>
        <dbReference type="PROSITE" id="PS50048"/>
    </source>
</evidence>
<dbReference type="Pfam" id="PF04082">
    <property type="entry name" value="Fungal_trans"/>
    <property type="match status" value="1"/>
</dbReference>
<dbReference type="PANTHER" id="PTHR31001">
    <property type="entry name" value="UNCHARACTERIZED TRANSCRIPTIONAL REGULATORY PROTEIN"/>
    <property type="match status" value="1"/>
</dbReference>
<dbReference type="GO" id="GO:0008270">
    <property type="term" value="F:zinc ion binding"/>
    <property type="evidence" value="ECO:0007669"/>
    <property type="project" value="InterPro"/>
</dbReference>
<comment type="subcellular location">
    <subcellularLocation>
        <location evidence="1">Nucleus</location>
    </subcellularLocation>
</comment>
<organism evidence="6 7">
    <name type="scientific">Tothia fuscella</name>
    <dbReference type="NCBI Taxonomy" id="1048955"/>
    <lineage>
        <taxon>Eukaryota</taxon>
        <taxon>Fungi</taxon>
        <taxon>Dikarya</taxon>
        <taxon>Ascomycota</taxon>
        <taxon>Pezizomycotina</taxon>
        <taxon>Dothideomycetes</taxon>
        <taxon>Pleosporomycetidae</taxon>
        <taxon>Venturiales</taxon>
        <taxon>Cylindrosympodiaceae</taxon>
        <taxon>Tothia</taxon>
    </lineage>
</organism>
<dbReference type="GO" id="GO:0003677">
    <property type="term" value="F:DNA binding"/>
    <property type="evidence" value="ECO:0007669"/>
    <property type="project" value="InterPro"/>
</dbReference>